<dbReference type="RefSeq" id="WP_015268238.1">
    <property type="nucleotide sequence ID" value="NC_019904.1"/>
</dbReference>
<feature type="domain" description="Immunoglobulin" evidence="4">
    <location>
        <begin position="1370"/>
        <end position="1455"/>
    </location>
</feature>
<dbReference type="Pfam" id="PF13585">
    <property type="entry name" value="CHU_C"/>
    <property type="match status" value="1"/>
</dbReference>
<keyword evidence="1" id="KW-0732">Signal</keyword>
<feature type="domain" description="Immunoglobulin" evidence="4">
    <location>
        <begin position="1038"/>
        <end position="1283"/>
    </location>
</feature>
<feature type="domain" description="Immunoglobulin" evidence="4">
    <location>
        <begin position="1923"/>
        <end position="2008"/>
    </location>
</feature>
<name>L0G6T2_ECHVK</name>
<evidence type="ECO:0000259" key="4">
    <source>
        <dbReference type="SMART" id="SM00409"/>
    </source>
</evidence>
<keyword evidence="2" id="KW-0677">Repeat</keyword>
<dbReference type="Pfam" id="PF18676">
    <property type="entry name" value="MBG_2"/>
    <property type="match status" value="13"/>
</dbReference>
<dbReference type="Gene3D" id="2.60.40.2030">
    <property type="match status" value="2"/>
</dbReference>
<keyword evidence="6" id="KW-1185">Reference proteome</keyword>
<gene>
    <name evidence="5" type="ordered locus">Echvi_4543</name>
</gene>
<dbReference type="STRING" id="926556.Echvi_4543"/>
<dbReference type="eggNOG" id="COG2911">
    <property type="taxonomic scope" value="Bacteria"/>
</dbReference>
<protein>
    <submittedName>
        <fullName evidence="5">Calx-beta domain-containing protein</fullName>
    </submittedName>
</protein>
<dbReference type="EMBL" id="CP003346">
    <property type="protein sequence ID" value="AGA80716.1"/>
    <property type="molecule type" value="Genomic_DNA"/>
</dbReference>
<dbReference type="InterPro" id="IPR003599">
    <property type="entry name" value="Ig_sub"/>
</dbReference>
<dbReference type="InterPro" id="IPR026341">
    <property type="entry name" value="T9SS_type_B"/>
</dbReference>
<dbReference type="SMART" id="SM00409">
    <property type="entry name" value="IG"/>
    <property type="match status" value="8"/>
</dbReference>
<feature type="domain" description="Immunoglobulin" evidence="4">
    <location>
        <begin position="1844"/>
        <end position="1915"/>
    </location>
</feature>
<dbReference type="Proteomes" id="UP000010796">
    <property type="component" value="Chromosome"/>
</dbReference>
<feature type="domain" description="Immunoglobulin" evidence="4">
    <location>
        <begin position="1291"/>
        <end position="1362"/>
    </location>
</feature>
<evidence type="ECO:0000256" key="2">
    <source>
        <dbReference type="ARBA" id="ARBA00022737"/>
    </source>
</evidence>
<dbReference type="InterPro" id="IPR041286">
    <property type="entry name" value="MBG_2"/>
</dbReference>
<proteinExistence type="predicted"/>
<keyword evidence="3" id="KW-0106">Calcium</keyword>
<sequence length="2512" mass="258212">MKNIYLLTYFKALLLFVVGLMCSYQLYGQTFMENFDDDPAFNVTSKDFTNDGIRYQINGLSSNYTNATSNSTFSLSEDGAADYALQFDKGGSFNINSIVISLGSGQVFSLQSLSFDIIADANITFSTNEGGSKSFPSNGVYSVEQNYDFSSESGFSNITSFTISGGNITVDLDDIVYSIPTANTAPTASSFTASNGPYENLVYTFAASDFGYSDADGTPLNHVLIESVAGTGTLFLDGDNDDTFDGGEAVVGGQQISKASLDAGNLQYIQAGSTNTSFQFEVNDGTDNSSGNYTATLNVTPVPTVTLSVSPTSKYESLATATTVTATLSNSYGMNTTVGLSTGGTATNSVDYSLSNTTITVPAGSTTGSVTLNNIPDALYEMNETIIIDINTVTGGLESGTQQVTYTILDDDPPPNATLEVLDYWNPITNEAGGQAYVRGKLDHVAGVTVTVPLSFSGTATGGGTDYAVTGSTITLSPGELMDSVRVTSLHDGVEEGDETVVIDMETPTNAVESGTQQVTLTIKDANMVAPTGYSVTFDQANINAANQTAASFTFAGAEVGADYAYTFTSSGGGTNVTGSGSVATATDQITGIDLSGLGDGTVTLSVTLTDGFGNTGSVVTDTNTKDTSAPSGYSASMDQANINAANQTAASFTFAGAEVGADYAYTFTSSGGGTNVTGSGSVATATDQITGIDLSGLGDGTVTLSVTLTDGFGNTGSVVTDTNTKDTSAPSGYSASMDQANINAANQSAASFTFAGAEVGADYAYTFTSSGGGTNVTGSGTVATATDQITGIDLSGLGDGTVTLSVTLTDGFGNTGSVVTDTNTKDTSAPSSYSVTFDQANINAANQSAASFTFAGAEVGADYAYTFTSSGGGTNVTGSGTVATATDQITGIDLSGLGDGTVTLSVTLTDGFGNTGSVVTDTNTKDTSAPSGYSVTLDQPIINRANQSAVSFTFSGAEVGTTYDYELSSSGGGTPVSGTGTVSSSSSQVTGINVSVLGDGIVTLSMTLTDSFGNQGASVSDTSTKETNEAPTVSGLSIKGVMTVGETLSADYTFNDADGDAENGTVYQWYRADDNTGTGKSAIPTANNKQYSLQAGDRGKFLSVEVTPGDGQDAGTTVESTLEGPVKADQSITFGGITPKAYGDATFTLGDAQTDQGLEVTYVADDPSMVSINGNQATILNAGTTQITASQSGDQTTNAATPVVRNLTINTATLTVTAEDQSKVYGGVDPALTVTYAGFVNGDDETALGGSLKVSRAMGEDVGDYAITASGYTSPNYTITYTAGTFEITPAALTVTAAEQSKVYGSVDPALTVTYAGFVNGDDETALGGTLTVSRTTGEDVGTYAITAAGYTSPNYTVTYTAGTFEITPAALTVTAEEQSKVYGSADPALTVTYAGFVNGDDETALGGSLTVSRAAGEDVGDYAITASGHTSTNYTINYASGTFEITPAALKVTAEDQSKVYGSMDPALPVTYAGFVNGDDETALGGSLKVTRATGEDVGGYAITASGYTSPNYTITYTAGTFEITPAALTVTAADQSKIYGSADPALTVSYAGFMNGDDETALGGSLTVSRATGEDVGDYAITASGHTSTNYTINYASGTFEITPAALTVTAADQSKVYGSMDPAMTVTYAGFVNGDDETALGGSLTLSRATGEDVGDYTITASGYTSPNYTVTYAAGTFEITPAALTVTAADQAKVYGSMDPALTVTYAGFVNGDDETALGGSLTVSRATGEDVGDYTITASGYTSSNYTINYASGTFEITPAALTVMAADQSKVYGSADPAMTVSYAGFVNGDDETALGGSLTVSRATGEDVGDYAITASGHISTNYTINYASGTFEITPAALTVTAADQAKVYGSADPALTVTYAGFVNGDDAMALGGSLTVSRAAGEDVGDYAITASGYTSTNYTITYAAGTFEITPAALTVMAADQSKVYGSADPAMTVSYAGFVNGDDETALGGSLTVSRATGEDVGDYTITASGYTSSNYTINYASGTFEITPAALTVTAEGQSKVYGSMDPALTVTYAGFVNGDDAMALGGSLTVSRAAGEDVGDYAITASGYTSTNYTINYASGTFEITPAAMTVTVADHSKVYGSVDPAMTVTYAGFVNGDDETALGGSLKVTRATGEDVGDYTITASGYTSMNYTITYTAGTFAIIPAVLTVTANDHVRIFGASDPRFTYQVAGLVNGDGHEIFEGQLERAPGEGVGAYAINKGSLSAGRNYQIQFTSALLTIKAIEVVAFYEQPAVAVAWGTASDQIPLPTEVLVRTRHDEMINLAVEWDRSSINVRSRGSYTVTGELNLPEGVTRTAEGPFQQVVVEAKPAPEDIVLDHDNFVADIGSDQIVVGGLSVIDPVDDQHTLNLVGNAKDNAYFSLSGTALFWSSGEALPGRRTFEVLVAVTDADGNKVEKLFVVNRLRVPLDEVTIYNTFTPNQDGANDTWGVPELQFYTDVRVMVFERSGNRVFFTDDPDEHWEGQFNGKEMAAGTYFWVIEVGETGEVRRGTLNLLRR</sequence>
<reference evidence="6" key="1">
    <citation type="submission" date="2012-02" db="EMBL/GenBank/DDBJ databases">
        <title>The complete genome of Echinicola vietnamensis DSM 17526.</title>
        <authorList>
            <person name="Lucas S."/>
            <person name="Copeland A."/>
            <person name="Lapidus A."/>
            <person name="Glavina del Rio T."/>
            <person name="Dalin E."/>
            <person name="Tice H."/>
            <person name="Bruce D."/>
            <person name="Goodwin L."/>
            <person name="Pitluck S."/>
            <person name="Peters L."/>
            <person name="Ovchinnikova G."/>
            <person name="Teshima H."/>
            <person name="Kyrpides N."/>
            <person name="Mavromatis K."/>
            <person name="Ivanova N."/>
            <person name="Brettin T."/>
            <person name="Detter J.C."/>
            <person name="Han C."/>
            <person name="Larimer F."/>
            <person name="Land M."/>
            <person name="Hauser L."/>
            <person name="Markowitz V."/>
            <person name="Cheng J.-F."/>
            <person name="Hugenholtz P."/>
            <person name="Woyke T."/>
            <person name="Wu D."/>
            <person name="Brambilla E."/>
            <person name="Klenk H.-P."/>
            <person name="Eisen J.A."/>
        </authorList>
    </citation>
    <scope>NUCLEOTIDE SEQUENCE [LARGE SCALE GENOMIC DNA]</scope>
    <source>
        <strain evidence="6">DSM 17526 / LMG 23754 / KMM 6221</strain>
    </source>
</reference>
<organism evidence="5 6">
    <name type="scientific">Echinicola vietnamensis (strain DSM 17526 / LMG 23754 / KMM 6221)</name>
    <dbReference type="NCBI Taxonomy" id="926556"/>
    <lineage>
        <taxon>Bacteria</taxon>
        <taxon>Pseudomonadati</taxon>
        <taxon>Bacteroidota</taxon>
        <taxon>Cytophagia</taxon>
        <taxon>Cytophagales</taxon>
        <taxon>Cyclobacteriaceae</taxon>
        <taxon>Echinicola</taxon>
    </lineage>
</organism>
<dbReference type="NCBIfam" id="TIGR04131">
    <property type="entry name" value="Bac_Flav_CTERM"/>
    <property type="match status" value="1"/>
</dbReference>
<evidence type="ECO:0000313" key="6">
    <source>
        <dbReference type="Proteomes" id="UP000010796"/>
    </source>
</evidence>
<feature type="domain" description="Immunoglobulin" evidence="4">
    <location>
        <begin position="1686"/>
        <end position="1771"/>
    </location>
</feature>
<dbReference type="HOGENOM" id="CLU_228451_0_0_10"/>
<dbReference type="GO" id="GO:0016020">
    <property type="term" value="C:membrane"/>
    <property type="evidence" value="ECO:0007669"/>
    <property type="project" value="InterPro"/>
</dbReference>
<dbReference type="PATRIC" id="fig|926556.3.peg.4802"/>
<accession>L0G6T2</accession>
<dbReference type="GO" id="GO:0007154">
    <property type="term" value="P:cell communication"/>
    <property type="evidence" value="ECO:0007669"/>
    <property type="project" value="InterPro"/>
</dbReference>
<dbReference type="InterPro" id="IPR038081">
    <property type="entry name" value="CalX-like_sf"/>
</dbReference>
<dbReference type="SUPFAM" id="SSF141072">
    <property type="entry name" value="CalX-like"/>
    <property type="match status" value="2"/>
</dbReference>
<dbReference type="Gene3D" id="3.30.160.710">
    <property type="match status" value="12"/>
</dbReference>
<dbReference type="Pfam" id="PF03160">
    <property type="entry name" value="Calx-beta"/>
    <property type="match status" value="2"/>
</dbReference>
<dbReference type="KEGG" id="evi:Echvi_4543"/>
<evidence type="ECO:0000256" key="3">
    <source>
        <dbReference type="ARBA" id="ARBA00022837"/>
    </source>
</evidence>
<dbReference type="Gene3D" id="2.60.40.2700">
    <property type="match status" value="1"/>
</dbReference>
<feature type="domain" description="Immunoglobulin" evidence="4">
    <location>
        <begin position="1528"/>
        <end position="1613"/>
    </location>
</feature>
<dbReference type="InterPro" id="IPR003644">
    <property type="entry name" value="Calx_beta"/>
</dbReference>
<feature type="domain" description="Immunoglobulin" evidence="4">
    <location>
        <begin position="2081"/>
        <end position="2152"/>
    </location>
</feature>
<evidence type="ECO:0000256" key="1">
    <source>
        <dbReference type="ARBA" id="ARBA00022729"/>
    </source>
</evidence>
<evidence type="ECO:0000313" key="5">
    <source>
        <dbReference type="EMBL" id="AGA80716.1"/>
    </source>
</evidence>